<dbReference type="GO" id="GO:0003700">
    <property type="term" value="F:DNA-binding transcription factor activity"/>
    <property type="evidence" value="ECO:0007669"/>
    <property type="project" value="InterPro"/>
</dbReference>
<proteinExistence type="predicted"/>
<dbReference type="InterPro" id="IPR032687">
    <property type="entry name" value="AraC-type_N"/>
</dbReference>
<name>A0AAQ1AUD9_ACIBA</name>
<dbReference type="InterPro" id="IPR018060">
    <property type="entry name" value="HTH_AraC"/>
</dbReference>
<dbReference type="Proteomes" id="UP000268239">
    <property type="component" value="Unassembled WGS sequence"/>
</dbReference>
<dbReference type="PANTHER" id="PTHR47894">
    <property type="entry name" value="HTH-TYPE TRANSCRIPTIONAL REGULATOR GADX"/>
    <property type="match status" value="1"/>
</dbReference>
<dbReference type="Gene3D" id="1.10.10.60">
    <property type="entry name" value="Homeodomain-like"/>
    <property type="match status" value="1"/>
</dbReference>
<feature type="domain" description="HTH araC/xylS-type" evidence="4">
    <location>
        <begin position="236"/>
        <end position="334"/>
    </location>
</feature>
<keyword evidence="2" id="KW-0238">DNA-binding</keyword>
<dbReference type="PANTHER" id="PTHR47894:SF1">
    <property type="entry name" value="HTH-TYPE TRANSCRIPTIONAL REGULATOR VQSM"/>
    <property type="match status" value="1"/>
</dbReference>
<dbReference type="PROSITE" id="PS01124">
    <property type="entry name" value="HTH_ARAC_FAMILY_2"/>
    <property type="match status" value="1"/>
</dbReference>
<dbReference type="InterPro" id="IPR020449">
    <property type="entry name" value="Tscrpt_reg_AraC-type_HTH"/>
</dbReference>
<dbReference type="Pfam" id="PF12833">
    <property type="entry name" value="HTH_18"/>
    <property type="match status" value="1"/>
</dbReference>
<comment type="caution">
    <text evidence="5">The sequence shown here is derived from an EMBL/GenBank/DDBJ whole genome shotgun (WGS) entry which is preliminary data.</text>
</comment>
<accession>A0AAQ1AUD9</accession>
<organism evidence="5 6">
    <name type="scientific">Acinetobacter baumannii</name>
    <dbReference type="NCBI Taxonomy" id="470"/>
    <lineage>
        <taxon>Bacteria</taxon>
        <taxon>Pseudomonadati</taxon>
        <taxon>Pseudomonadota</taxon>
        <taxon>Gammaproteobacteria</taxon>
        <taxon>Moraxellales</taxon>
        <taxon>Moraxellaceae</taxon>
        <taxon>Acinetobacter</taxon>
        <taxon>Acinetobacter calcoaceticus/baumannii complex</taxon>
    </lineage>
</organism>
<dbReference type="RefSeq" id="WP_000187141.1">
    <property type="nucleotide sequence ID" value="NZ_JAENTD010000090.1"/>
</dbReference>
<dbReference type="SMART" id="SM00342">
    <property type="entry name" value="HTH_ARAC"/>
    <property type="match status" value="1"/>
</dbReference>
<reference evidence="5 6" key="1">
    <citation type="submission" date="2018-12" db="EMBL/GenBank/DDBJ databases">
        <title>Draft Genome Sequences Human Pathogenic Acinetobacter baumannii Strains.</title>
        <authorList>
            <person name="Madhi M."/>
            <person name="Ronco T."/>
            <person name="Olsen R.H."/>
            <person name="Hassani A."/>
        </authorList>
    </citation>
    <scope>NUCLEOTIDE SEQUENCE [LARGE SCALE GENOMIC DNA]</scope>
    <source>
        <strain evidence="5 6">AB3</strain>
    </source>
</reference>
<keyword evidence="1" id="KW-0805">Transcription regulation</keyword>
<dbReference type="GO" id="GO:0000976">
    <property type="term" value="F:transcription cis-regulatory region binding"/>
    <property type="evidence" value="ECO:0007669"/>
    <property type="project" value="TreeGrafter"/>
</dbReference>
<gene>
    <name evidence="5" type="ORF">EJ062_04540</name>
</gene>
<dbReference type="Pfam" id="PF12625">
    <property type="entry name" value="Arabinose_bd"/>
    <property type="match status" value="1"/>
</dbReference>
<dbReference type="SUPFAM" id="SSF46689">
    <property type="entry name" value="Homeodomain-like"/>
    <property type="match status" value="1"/>
</dbReference>
<evidence type="ECO:0000259" key="4">
    <source>
        <dbReference type="PROSITE" id="PS01124"/>
    </source>
</evidence>
<keyword evidence="3" id="KW-0804">Transcription</keyword>
<evidence type="ECO:0000256" key="1">
    <source>
        <dbReference type="ARBA" id="ARBA00023015"/>
    </source>
</evidence>
<dbReference type="PRINTS" id="PR00032">
    <property type="entry name" value="HTHARAC"/>
</dbReference>
<dbReference type="InterPro" id="IPR009057">
    <property type="entry name" value="Homeodomain-like_sf"/>
</dbReference>
<evidence type="ECO:0000256" key="3">
    <source>
        <dbReference type="ARBA" id="ARBA00023163"/>
    </source>
</evidence>
<protein>
    <submittedName>
        <fullName evidence="5">AraC family transcriptional regulator</fullName>
    </submittedName>
</protein>
<evidence type="ECO:0000313" key="6">
    <source>
        <dbReference type="Proteomes" id="UP000268239"/>
    </source>
</evidence>
<evidence type="ECO:0000256" key="2">
    <source>
        <dbReference type="ARBA" id="ARBA00023125"/>
    </source>
</evidence>
<sequence>MTPELPGTYINLLAEIVKRRGISCEQFLEGSGVTPEQLKKPYWYVEFNILNNLLEHAIQLTHEPALAGYLALEMKASCYGSVGMAAMVSANLGEALKILEQFIGSRCDAFKPELKQEQDDVYWSIHQPLKSFQLSSDATIFLLLGFIHIAKHLTGLSSLGTVQLNTPEPLGFSKIKDKLGVSFLFEQKHNIWIFPKEYLMQPVLTADPMLAPLLKAQCKKDIDKLKLRSGWKAEISQVIKKLLINSQGEILKVKQVAQMMNMSERSLQRYLAIENTSFSALVDLTRKQYAQELLQNSLMSIESVALSLGYADTSHFTRAFKRWMGVTPKYYQTQLKLKNLDISEQSRRPQI</sequence>
<evidence type="ECO:0000313" key="5">
    <source>
        <dbReference type="EMBL" id="RTQ83471.1"/>
    </source>
</evidence>
<dbReference type="AlphaFoldDB" id="A0AAQ1AUD9"/>
<dbReference type="EMBL" id="RXLU01000016">
    <property type="protein sequence ID" value="RTQ83471.1"/>
    <property type="molecule type" value="Genomic_DNA"/>
</dbReference>
<dbReference type="GO" id="GO:0005829">
    <property type="term" value="C:cytosol"/>
    <property type="evidence" value="ECO:0007669"/>
    <property type="project" value="TreeGrafter"/>
</dbReference>